<organism evidence="1 2">
    <name type="scientific">Nocardia nova</name>
    <dbReference type="NCBI Taxonomy" id="37330"/>
    <lineage>
        <taxon>Bacteria</taxon>
        <taxon>Bacillati</taxon>
        <taxon>Actinomycetota</taxon>
        <taxon>Actinomycetes</taxon>
        <taxon>Mycobacteriales</taxon>
        <taxon>Nocardiaceae</taxon>
        <taxon>Nocardia</taxon>
    </lineage>
</organism>
<evidence type="ECO:0000313" key="1">
    <source>
        <dbReference type="EMBL" id="PPJ37473.1"/>
    </source>
</evidence>
<name>A0A2S6AQL1_9NOCA</name>
<dbReference type="Proteomes" id="UP000239874">
    <property type="component" value="Unassembled WGS sequence"/>
</dbReference>
<comment type="caution">
    <text evidence="1">The sequence shown here is derived from an EMBL/GenBank/DDBJ whole genome shotgun (WGS) entry which is preliminary data.</text>
</comment>
<reference evidence="1 2" key="1">
    <citation type="submission" date="2018-02" db="EMBL/GenBank/DDBJ databases">
        <title>8 Nocardia nova and 1 Nocardia cyriacigeorgica strain used for evolution to TMP-SMX.</title>
        <authorList>
            <person name="Mehta H."/>
            <person name="Weng J."/>
            <person name="Shamoo Y."/>
        </authorList>
    </citation>
    <scope>NUCLEOTIDE SEQUENCE [LARGE SCALE GENOMIC DNA]</scope>
    <source>
        <strain evidence="1 2">MDA3139</strain>
    </source>
</reference>
<gene>
    <name evidence="1" type="ORF">C5E45_15255</name>
</gene>
<accession>A0A2S6AQL1</accession>
<dbReference type="EMBL" id="PSZC01000009">
    <property type="protein sequence ID" value="PPJ37473.1"/>
    <property type="molecule type" value="Genomic_DNA"/>
</dbReference>
<protein>
    <submittedName>
        <fullName evidence="1">Uncharacterized protein</fullName>
    </submittedName>
</protein>
<dbReference type="AlphaFoldDB" id="A0A2S6AQL1"/>
<evidence type="ECO:0000313" key="2">
    <source>
        <dbReference type="Proteomes" id="UP000239874"/>
    </source>
</evidence>
<sequence>MVYVRFDAQHPRDLGTDPRGFTFGYEALANAEQFGSTVALDERMAECDLYAEVISGHYLAAALTPLCTAAVAEQVELVSVDNYAML</sequence>
<proteinExistence type="predicted"/>